<dbReference type="GO" id="GO:0016020">
    <property type="term" value="C:membrane"/>
    <property type="evidence" value="ECO:0007669"/>
    <property type="project" value="UniProtKB-SubCell"/>
</dbReference>
<keyword evidence="4 13" id="KW-0812">Transmembrane</keyword>
<comment type="catalytic activity">
    <reaction evidence="10">
        <text>ATP + H2O = ADP + phosphate + H(+)</text>
        <dbReference type="Rhea" id="RHEA:13065"/>
        <dbReference type="ChEBI" id="CHEBI:15377"/>
        <dbReference type="ChEBI" id="CHEBI:15378"/>
        <dbReference type="ChEBI" id="CHEBI:30616"/>
        <dbReference type="ChEBI" id="CHEBI:43474"/>
        <dbReference type="ChEBI" id="CHEBI:456216"/>
    </reaction>
</comment>
<dbReference type="GO" id="GO:0006950">
    <property type="term" value="P:response to stress"/>
    <property type="evidence" value="ECO:0007669"/>
    <property type="project" value="UniProtKB-ARBA"/>
</dbReference>
<dbReference type="SMART" id="SM00382">
    <property type="entry name" value="AAA"/>
    <property type="match status" value="1"/>
</dbReference>
<name>A0ABD2YNH4_9GENT</name>
<dbReference type="PROSITE" id="PS00674">
    <property type="entry name" value="AAA"/>
    <property type="match status" value="1"/>
</dbReference>
<evidence type="ECO:0000256" key="5">
    <source>
        <dbReference type="ARBA" id="ARBA00022741"/>
    </source>
</evidence>
<evidence type="ECO:0000256" key="8">
    <source>
        <dbReference type="ARBA" id="ARBA00022989"/>
    </source>
</evidence>
<evidence type="ECO:0000256" key="12">
    <source>
        <dbReference type="SAM" id="MobiDB-lite"/>
    </source>
</evidence>
<evidence type="ECO:0000313" key="15">
    <source>
        <dbReference type="EMBL" id="KAL3507847.1"/>
    </source>
</evidence>
<keyword evidence="6 11" id="KW-0067">ATP-binding</keyword>
<evidence type="ECO:0000256" key="13">
    <source>
        <dbReference type="SAM" id="Phobius"/>
    </source>
</evidence>
<feature type="compositionally biased region" description="Basic and acidic residues" evidence="12">
    <location>
        <begin position="393"/>
        <end position="403"/>
    </location>
</feature>
<comment type="subcellular location">
    <subcellularLocation>
        <location evidence="2">Membrane</location>
        <topology evidence="2">Multi-pass membrane protein</topology>
    </subcellularLocation>
</comment>
<dbReference type="InterPro" id="IPR006214">
    <property type="entry name" value="Bax_inhibitor_1-related"/>
</dbReference>
<dbReference type="GO" id="GO:0005524">
    <property type="term" value="F:ATP binding"/>
    <property type="evidence" value="ECO:0007669"/>
    <property type="project" value="UniProtKB-KW"/>
</dbReference>
<reference evidence="15 16" key="1">
    <citation type="submission" date="2024-11" db="EMBL/GenBank/DDBJ databases">
        <title>A near-complete genome assembly of Cinchona calisaya.</title>
        <authorList>
            <person name="Lian D.C."/>
            <person name="Zhao X.W."/>
            <person name="Wei L."/>
        </authorList>
    </citation>
    <scope>NUCLEOTIDE SEQUENCE [LARGE SCALE GENOMIC DNA]</scope>
    <source>
        <tissue evidence="15">Nenye</tissue>
    </source>
</reference>
<dbReference type="InterPro" id="IPR003593">
    <property type="entry name" value="AAA+_ATPase"/>
</dbReference>
<dbReference type="Pfam" id="PF01027">
    <property type="entry name" value="Bax1-I"/>
    <property type="match status" value="1"/>
</dbReference>
<feature type="region of interest" description="Disordered" evidence="12">
    <location>
        <begin position="550"/>
        <end position="600"/>
    </location>
</feature>
<evidence type="ECO:0000256" key="11">
    <source>
        <dbReference type="RuleBase" id="RU003651"/>
    </source>
</evidence>
<dbReference type="InterPro" id="IPR027417">
    <property type="entry name" value="P-loop_NTPase"/>
</dbReference>
<evidence type="ECO:0000256" key="6">
    <source>
        <dbReference type="ARBA" id="ARBA00022840"/>
    </source>
</evidence>
<keyword evidence="9 13" id="KW-0472">Membrane</keyword>
<sequence>MTFMNGVLCAYKSGEIILQAAALTVLVTGGLTLYTFCSKKGHDFSFLGPFLLCALLVLIAFGIIRILFPLGRLGSLIAGCASALVFSGFLRYDTDNLIKRFDYDDYLLAASALYSNTFNLFLAFLNILDDVTITFEEYQSDESFHGRNEAYTAIENYLSIDSSERASKLKAKTTKGMRSIAFSMDDYEVITDEFEGIKVKWYLEKQLPVSQSISWDVSRDEGRRCYKLMFKDKYRSIITESYIPYVIEEGKKIKKRNKFQKLYTNCNGDDRDLWTYVTFQHPATFDAIAMEPNKKQEIINDLMAFTKSKEYYNRIGKAWKRGYLLYGPPGTGKSSVIAAMANLLHYDVYDLELTAVQDNTSLRKLLIDTSKKSIIVIEDIDCSLDLTGQRKNQSKDDENKDSKVLPIKEMAKGTRDKKKSKSKVTLSGLLNFIDGLWSACGEERIILFTTNHVDKLDPALIRRGRMDKHIELSYCGFEAFKVLAKNYLNLESHNLFEKIRTLLEETRMTPADVAENLMPKSPGLENAGEVGLENLILALEKAKEVERLKAEEALKGDGDNGELDEEESDEEDDEEDGSEGEGTSDEDEDDDSSDEDLLKI</sequence>
<keyword evidence="5 11" id="KW-0547">Nucleotide-binding</keyword>
<feature type="transmembrane region" description="Helical" evidence="13">
    <location>
        <begin position="106"/>
        <end position="128"/>
    </location>
</feature>
<feature type="transmembrane region" description="Helical" evidence="13">
    <location>
        <begin position="74"/>
        <end position="94"/>
    </location>
</feature>
<feature type="compositionally biased region" description="Acidic residues" evidence="12">
    <location>
        <begin position="559"/>
        <end position="600"/>
    </location>
</feature>
<dbReference type="InterPro" id="IPR058017">
    <property type="entry name" value="At3g28540-like_C"/>
</dbReference>
<dbReference type="AlphaFoldDB" id="A0ABD2YNH4"/>
<proteinExistence type="inferred from homology"/>
<evidence type="ECO:0000256" key="4">
    <source>
        <dbReference type="ARBA" id="ARBA00022692"/>
    </source>
</evidence>
<evidence type="ECO:0000259" key="14">
    <source>
        <dbReference type="SMART" id="SM00382"/>
    </source>
</evidence>
<organism evidence="15 16">
    <name type="scientific">Cinchona calisaya</name>
    <dbReference type="NCBI Taxonomy" id="153742"/>
    <lineage>
        <taxon>Eukaryota</taxon>
        <taxon>Viridiplantae</taxon>
        <taxon>Streptophyta</taxon>
        <taxon>Embryophyta</taxon>
        <taxon>Tracheophyta</taxon>
        <taxon>Spermatophyta</taxon>
        <taxon>Magnoliopsida</taxon>
        <taxon>eudicotyledons</taxon>
        <taxon>Gunneridae</taxon>
        <taxon>Pentapetalae</taxon>
        <taxon>asterids</taxon>
        <taxon>lamiids</taxon>
        <taxon>Gentianales</taxon>
        <taxon>Rubiaceae</taxon>
        <taxon>Cinchonoideae</taxon>
        <taxon>Cinchoneae</taxon>
        <taxon>Cinchona</taxon>
    </lineage>
</organism>
<evidence type="ECO:0000256" key="9">
    <source>
        <dbReference type="ARBA" id="ARBA00023136"/>
    </source>
</evidence>
<dbReference type="InterPro" id="IPR050747">
    <property type="entry name" value="Mitochondrial_chaperone_BCS1"/>
</dbReference>
<dbReference type="SUPFAM" id="SSF52540">
    <property type="entry name" value="P-loop containing nucleoside triphosphate hydrolases"/>
    <property type="match status" value="1"/>
</dbReference>
<feature type="region of interest" description="Disordered" evidence="12">
    <location>
        <begin position="389"/>
        <end position="416"/>
    </location>
</feature>
<dbReference type="Gene3D" id="3.40.50.300">
    <property type="entry name" value="P-loop containing nucleotide triphosphate hydrolases"/>
    <property type="match status" value="1"/>
</dbReference>
<accession>A0ABD2YNH4</accession>
<dbReference type="Proteomes" id="UP001630127">
    <property type="component" value="Unassembled WGS sequence"/>
</dbReference>
<evidence type="ECO:0000313" key="16">
    <source>
        <dbReference type="Proteomes" id="UP001630127"/>
    </source>
</evidence>
<evidence type="ECO:0000256" key="1">
    <source>
        <dbReference type="ARBA" id="ARBA00001946"/>
    </source>
</evidence>
<protein>
    <recommendedName>
        <fullName evidence="14">AAA+ ATPase domain-containing protein</fullName>
    </recommendedName>
</protein>
<keyword evidence="8 13" id="KW-1133">Transmembrane helix</keyword>
<evidence type="ECO:0000256" key="2">
    <source>
        <dbReference type="ARBA" id="ARBA00004141"/>
    </source>
</evidence>
<keyword evidence="7" id="KW-0460">Magnesium</keyword>
<dbReference type="Gene3D" id="6.10.280.40">
    <property type="match status" value="1"/>
</dbReference>
<comment type="caution">
    <text evidence="15">The sequence shown here is derived from an EMBL/GenBank/DDBJ whole genome shotgun (WGS) entry which is preliminary data.</text>
</comment>
<dbReference type="Pfam" id="PF25568">
    <property type="entry name" value="AAA_lid_At3g28540"/>
    <property type="match status" value="1"/>
</dbReference>
<gene>
    <name evidence="15" type="ORF">ACH5RR_033229</name>
</gene>
<dbReference type="InterPro" id="IPR003960">
    <property type="entry name" value="ATPase_AAA_CS"/>
</dbReference>
<dbReference type="EMBL" id="JBJUIK010000013">
    <property type="protein sequence ID" value="KAL3507847.1"/>
    <property type="molecule type" value="Genomic_DNA"/>
</dbReference>
<feature type="transmembrane region" description="Helical" evidence="13">
    <location>
        <begin position="44"/>
        <end position="68"/>
    </location>
</feature>
<evidence type="ECO:0000256" key="10">
    <source>
        <dbReference type="ARBA" id="ARBA00049360"/>
    </source>
</evidence>
<comment type="cofactor">
    <cofactor evidence="1">
        <name>Mg(2+)</name>
        <dbReference type="ChEBI" id="CHEBI:18420"/>
    </cofactor>
</comment>
<dbReference type="InterPro" id="IPR003959">
    <property type="entry name" value="ATPase_AAA_core"/>
</dbReference>
<dbReference type="GO" id="GO:0016787">
    <property type="term" value="F:hydrolase activity"/>
    <property type="evidence" value="ECO:0007669"/>
    <property type="project" value="UniProtKB-KW"/>
</dbReference>
<keyword evidence="16" id="KW-1185">Reference proteome</keyword>
<dbReference type="Pfam" id="PF00004">
    <property type="entry name" value="AAA"/>
    <property type="match status" value="1"/>
</dbReference>
<feature type="transmembrane region" description="Helical" evidence="13">
    <location>
        <begin position="16"/>
        <end position="37"/>
    </location>
</feature>
<dbReference type="CDD" id="cd19510">
    <property type="entry name" value="RecA-like_BCS1"/>
    <property type="match status" value="1"/>
</dbReference>
<evidence type="ECO:0000256" key="7">
    <source>
        <dbReference type="ARBA" id="ARBA00022842"/>
    </source>
</evidence>
<dbReference type="PANTHER" id="PTHR23070">
    <property type="entry name" value="BCS1 AAA-TYPE ATPASE"/>
    <property type="match status" value="1"/>
</dbReference>
<dbReference type="FunFam" id="3.40.50.300:FF:001122">
    <property type="entry name" value="AAA-ATPase ASD, mitochondrial"/>
    <property type="match status" value="1"/>
</dbReference>
<feature type="domain" description="AAA+ ATPase" evidence="14">
    <location>
        <begin position="319"/>
        <end position="476"/>
    </location>
</feature>
<evidence type="ECO:0000256" key="3">
    <source>
        <dbReference type="ARBA" id="ARBA00007448"/>
    </source>
</evidence>
<comment type="similarity">
    <text evidence="3">Belongs to the AAA ATPase family. BCS1 subfamily.</text>
</comment>